<accession>A0ABR2WNF0</accession>
<organism evidence="1 2">
    <name type="scientific">Basidiobolus ranarum</name>
    <dbReference type="NCBI Taxonomy" id="34480"/>
    <lineage>
        <taxon>Eukaryota</taxon>
        <taxon>Fungi</taxon>
        <taxon>Fungi incertae sedis</taxon>
        <taxon>Zoopagomycota</taxon>
        <taxon>Entomophthoromycotina</taxon>
        <taxon>Basidiobolomycetes</taxon>
        <taxon>Basidiobolales</taxon>
        <taxon>Basidiobolaceae</taxon>
        <taxon>Basidiobolus</taxon>
    </lineage>
</organism>
<protein>
    <submittedName>
        <fullName evidence="1">Uncharacterized protein</fullName>
    </submittedName>
</protein>
<dbReference type="EMBL" id="JASJQH010000749">
    <property type="protein sequence ID" value="KAK9763042.1"/>
    <property type="molecule type" value="Genomic_DNA"/>
</dbReference>
<name>A0ABR2WNF0_9FUNG</name>
<sequence length="220" mass="24406">MFELGIYTLYLNLFIKIGAKSSPHAFTTWRKHFIPYIDLHRPVPTFAIRPSTSMNPLLRKRSINSKDLWLSDLSSGCTVENPEITNETASATLCLGSIKSPLSGSFSIDYLCKYIAISPRKDFFSDDEENSTDSESPSFSPDATFIRSNESDISLPSFQSDDSPLPGAVFFGNDTSSTGYISFPRIEESPYGVPEKNEKSFNRSIIGSISGTLRRRSASV</sequence>
<reference evidence="1 2" key="1">
    <citation type="submission" date="2023-04" db="EMBL/GenBank/DDBJ databases">
        <title>Genome of Basidiobolus ranarum AG-B5.</title>
        <authorList>
            <person name="Stajich J.E."/>
            <person name="Carter-House D."/>
            <person name="Gryganskyi A."/>
        </authorList>
    </citation>
    <scope>NUCLEOTIDE SEQUENCE [LARGE SCALE GENOMIC DNA]</scope>
    <source>
        <strain evidence="1 2">AG-B5</strain>
    </source>
</reference>
<evidence type="ECO:0000313" key="2">
    <source>
        <dbReference type="Proteomes" id="UP001479436"/>
    </source>
</evidence>
<gene>
    <name evidence="1" type="ORF">K7432_010647</name>
</gene>
<dbReference type="Proteomes" id="UP001479436">
    <property type="component" value="Unassembled WGS sequence"/>
</dbReference>
<keyword evidence="2" id="KW-1185">Reference proteome</keyword>
<comment type="caution">
    <text evidence="1">The sequence shown here is derived from an EMBL/GenBank/DDBJ whole genome shotgun (WGS) entry which is preliminary data.</text>
</comment>
<proteinExistence type="predicted"/>
<evidence type="ECO:0000313" key="1">
    <source>
        <dbReference type="EMBL" id="KAK9763042.1"/>
    </source>
</evidence>